<comment type="caution">
    <text evidence="7">The sequence shown here is derived from an EMBL/GenBank/DDBJ whole genome shotgun (WGS) entry which is preliminary data.</text>
</comment>
<evidence type="ECO:0000256" key="1">
    <source>
        <dbReference type="ARBA" id="ARBA00022605"/>
    </source>
</evidence>
<dbReference type="EMBL" id="VOBR01000013">
    <property type="protein sequence ID" value="TWP50332.1"/>
    <property type="molecule type" value="Genomic_DNA"/>
</dbReference>
<evidence type="ECO:0000256" key="3">
    <source>
        <dbReference type="ARBA" id="ARBA00023164"/>
    </source>
</evidence>
<dbReference type="InterPro" id="IPR006005">
    <property type="entry name" value="Glut_synth_ssu1"/>
</dbReference>
<dbReference type="Gene3D" id="3.50.50.60">
    <property type="entry name" value="FAD/NAD(P)-binding domain"/>
    <property type="match status" value="2"/>
</dbReference>
<feature type="domain" description="FAD/NAD(P)-binding" evidence="5">
    <location>
        <begin position="155"/>
        <end position="327"/>
    </location>
</feature>
<dbReference type="AlphaFoldDB" id="A0A563ERW1"/>
<dbReference type="PANTHER" id="PTHR43100">
    <property type="entry name" value="GLUTAMATE SYNTHASE [NADPH] SMALL CHAIN"/>
    <property type="match status" value="1"/>
</dbReference>
<keyword evidence="3" id="KW-0314">Glutamate biosynthesis</keyword>
<keyword evidence="8" id="KW-1185">Reference proteome</keyword>
<keyword evidence="2" id="KW-0560">Oxidoreductase</keyword>
<feature type="domain" description="Dihydroprymidine dehydrogenase" evidence="6">
    <location>
        <begin position="34"/>
        <end position="141"/>
    </location>
</feature>
<dbReference type="InterPro" id="IPR028261">
    <property type="entry name" value="DPD_II"/>
</dbReference>
<dbReference type="Pfam" id="PF07992">
    <property type="entry name" value="Pyr_redox_2"/>
    <property type="match status" value="2"/>
</dbReference>
<name>A0A563ERW1_9PSEU</name>
<keyword evidence="1" id="KW-0028">Amino-acid biosynthesis</keyword>
<dbReference type="RefSeq" id="WP_146353955.1">
    <property type="nucleotide sequence ID" value="NZ_VOBR01000013.1"/>
</dbReference>
<gene>
    <name evidence="7" type="ORF">FKR81_21810</name>
</gene>
<evidence type="ECO:0000259" key="6">
    <source>
        <dbReference type="Pfam" id="PF14691"/>
    </source>
</evidence>
<sequence length="501" mass="54285">MADPQGFMKHNRQDFKKRPVADRLSDWREVYLDLEPKVRDQQVRTQATRCMDCGIPFCHSGTAGCPLGNLIPEWNDLVRRGDWESASDRLHATNNFPEFTGRLCPAPCEAACVLAISTDAGGAVAIKRVEETIADVSWENGYVQPSQATVTSGKRVAVVGSGPAGLAAAQQLTRAGHEVVVYERDDRLGGLLRYGIPEFKMEKKVLDRRLSQLRKEGTKFVTGCEVGVDITVEQLRAQFDAVVLAVGALRGRDDVATPGRELTGVHLAMDHLVPANRACEGDGASSISAEGKHVIIIGGGDTGADCYGTATRQGALSVTQLDQYPQPPSVRDDERSPWPVWPWILRTYPAHEEAGERKFAVAVKRFVGDDEGHVRQIELQKVRVEKDASGRRSVVPLSDDVEVLPADMVLLAIGFEGVEHMRLLDDLGISLTQRGTISCGSDWQTTAPGVFVCGDAHRGASLVVWAIAEGRSVANSVDKFLTGSSNLPSPVIPNLLPLAVV</sequence>
<dbReference type="InterPro" id="IPR023753">
    <property type="entry name" value="FAD/NAD-binding_dom"/>
</dbReference>
<evidence type="ECO:0000259" key="5">
    <source>
        <dbReference type="Pfam" id="PF07992"/>
    </source>
</evidence>
<dbReference type="Gene3D" id="1.10.1060.10">
    <property type="entry name" value="Alpha-helical ferredoxin"/>
    <property type="match status" value="1"/>
</dbReference>
<dbReference type="Proteomes" id="UP000316639">
    <property type="component" value="Unassembled WGS sequence"/>
</dbReference>
<dbReference type="InterPro" id="IPR036188">
    <property type="entry name" value="FAD/NAD-bd_sf"/>
</dbReference>
<dbReference type="PRINTS" id="PR00419">
    <property type="entry name" value="ADXRDTASE"/>
</dbReference>
<comment type="pathway">
    <text evidence="4">Amino-acid biosynthesis.</text>
</comment>
<accession>A0A563ERW1</accession>
<dbReference type="GO" id="GO:0006537">
    <property type="term" value="P:glutamate biosynthetic process"/>
    <property type="evidence" value="ECO:0007669"/>
    <property type="project" value="UniProtKB-KW"/>
</dbReference>
<dbReference type="SUPFAM" id="SSF51971">
    <property type="entry name" value="Nucleotide-binding domain"/>
    <property type="match status" value="2"/>
</dbReference>
<evidence type="ECO:0000256" key="2">
    <source>
        <dbReference type="ARBA" id="ARBA00023002"/>
    </source>
</evidence>
<dbReference type="PANTHER" id="PTHR43100:SF1">
    <property type="entry name" value="GLUTAMATE SYNTHASE [NADPH] SMALL CHAIN"/>
    <property type="match status" value="1"/>
</dbReference>
<dbReference type="GO" id="GO:0016639">
    <property type="term" value="F:oxidoreductase activity, acting on the CH-NH2 group of donors, NAD or NADP as acceptor"/>
    <property type="evidence" value="ECO:0007669"/>
    <property type="project" value="InterPro"/>
</dbReference>
<dbReference type="NCBIfam" id="TIGR01317">
    <property type="entry name" value="GOGAT_sm_gam"/>
    <property type="match status" value="1"/>
</dbReference>
<protein>
    <submittedName>
        <fullName evidence="7">Glutamate synthase subunit beta</fullName>
    </submittedName>
</protein>
<reference evidence="7 8" key="1">
    <citation type="submission" date="2019-07" db="EMBL/GenBank/DDBJ databases">
        <title>Lentzea xizangensis sp. nov., isolated from Qinghai-Tibetan Plateau Soils.</title>
        <authorList>
            <person name="Huang J."/>
        </authorList>
    </citation>
    <scope>NUCLEOTIDE SEQUENCE [LARGE SCALE GENOMIC DNA]</scope>
    <source>
        <strain evidence="7 8">FXJ1.1311</strain>
    </source>
</reference>
<dbReference type="OrthoDB" id="9803192at2"/>
<dbReference type="InterPro" id="IPR051394">
    <property type="entry name" value="Glutamate_Synthase"/>
</dbReference>
<feature type="domain" description="FAD/NAD(P)-binding" evidence="5">
    <location>
        <begin position="383"/>
        <end position="470"/>
    </location>
</feature>
<proteinExistence type="predicted"/>
<dbReference type="InterPro" id="IPR009051">
    <property type="entry name" value="Helical_ferredxn"/>
</dbReference>
<organism evidence="7 8">
    <name type="scientific">Lentzea tibetensis</name>
    <dbReference type="NCBI Taxonomy" id="2591470"/>
    <lineage>
        <taxon>Bacteria</taxon>
        <taxon>Bacillati</taxon>
        <taxon>Actinomycetota</taxon>
        <taxon>Actinomycetes</taxon>
        <taxon>Pseudonocardiales</taxon>
        <taxon>Pseudonocardiaceae</taxon>
        <taxon>Lentzea</taxon>
    </lineage>
</organism>
<dbReference type="GO" id="GO:0051536">
    <property type="term" value="F:iron-sulfur cluster binding"/>
    <property type="evidence" value="ECO:0007669"/>
    <property type="project" value="InterPro"/>
</dbReference>
<evidence type="ECO:0000313" key="8">
    <source>
        <dbReference type="Proteomes" id="UP000316639"/>
    </source>
</evidence>
<dbReference type="SUPFAM" id="SSF46548">
    <property type="entry name" value="alpha-helical ferredoxin"/>
    <property type="match status" value="1"/>
</dbReference>
<evidence type="ECO:0000256" key="4">
    <source>
        <dbReference type="ARBA" id="ARBA00029440"/>
    </source>
</evidence>
<dbReference type="Pfam" id="PF14691">
    <property type="entry name" value="Fer4_20"/>
    <property type="match status" value="1"/>
</dbReference>
<evidence type="ECO:0000313" key="7">
    <source>
        <dbReference type="EMBL" id="TWP50332.1"/>
    </source>
</evidence>